<feature type="transmembrane region" description="Helical" evidence="8">
    <location>
        <begin position="230"/>
        <end position="249"/>
    </location>
</feature>
<dbReference type="GO" id="GO:0007635">
    <property type="term" value="P:chemosensory behavior"/>
    <property type="evidence" value="ECO:0007669"/>
    <property type="project" value="TreeGrafter"/>
</dbReference>
<reference evidence="9" key="1">
    <citation type="submission" date="2015-05" db="UniProtKB">
        <authorList>
            <consortium name="EnsemblMetazoa"/>
        </authorList>
    </citation>
    <scope>IDENTIFICATION</scope>
</reference>
<keyword evidence="10" id="KW-1185">Reference proteome</keyword>
<feature type="transmembrane region" description="Helical" evidence="8">
    <location>
        <begin position="256"/>
        <end position="278"/>
    </location>
</feature>
<keyword evidence="7 8" id="KW-0807">Transducer</keyword>
<evidence type="ECO:0000256" key="4">
    <source>
        <dbReference type="ARBA" id="ARBA00022989"/>
    </source>
</evidence>
<comment type="subcellular location">
    <subcellularLocation>
        <location evidence="1 8">Cell membrane</location>
        <topology evidence="1 8">Multi-pass membrane protein</topology>
    </subcellularLocation>
</comment>
<dbReference type="GO" id="GO:0043025">
    <property type="term" value="C:neuronal cell body"/>
    <property type="evidence" value="ECO:0007669"/>
    <property type="project" value="TreeGrafter"/>
</dbReference>
<dbReference type="PANTHER" id="PTHR21143">
    <property type="entry name" value="INVERTEBRATE GUSTATORY RECEPTOR"/>
    <property type="match status" value="1"/>
</dbReference>
<keyword evidence="5 8" id="KW-0472">Membrane</keyword>
<feature type="transmembrane region" description="Helical" evidence="8">
    <location>
        <begin position="81"/>
        <end position="106"/>
    </location>
</feature>
<feature type="transmembrane region" description="Helical" evidence="8">
    <location>
        <begin position="49"/>
        <end position="69"/>
    </location>
</feature>
<organism evidence="9 10">
    <name type="scientific">Rhodnius prolixus</name>
    <name type="common">Triatomid bug</name>
    <dbReference type="NCBI Taxonomy" id="13249"/>
    <lineage>
        <taxon>Eukaryota</taxon>
        <taxon>Metazoa</taxon>
        <taxon>Ecdysozoa</taxon>
        <taxon>Arthropoda</taxon>
        <taxon>Hexapoda</taxon>
        <taxon>Insecta</taxon>
        <taxon>Pterygota</taxon>
        <taxon>Neoptera</taxon>
        <taxon>Paraneoptera</taxon>
        <taxon>Hemiptera</taxon>
        <taxon>Heteroptera</taxon>
        <taxon>Panheteroptera</taxon>
        <taxon>Cimicomorpha</taxon>
        <taxon>Reduviidae</taxon>
        <taxon>Triatominae</taxon>
        <taxon>Rhodnius</taxon>
    </lineage>
</organism>
<comment type="caution">
    <text evidence="8">Lacks conserved residue(s) required for the propagation of feature annotation.</text>
</comment>
<dbReference type="GO" id="GO:0007165">
    <property type="term" value="P:signal transduction"/>
    <property type="evidence" value="ECO:0007669"/>
    <property type="project" value="UniProtKB-KW"/>
</dbReference>
<evidence type="ECO:0000256" key="1">
    <source>
        <dbReference type="ARBA" id="ARBA00004651"/>
    </source>
</evidence>
<sequence length="367" mass="41608">MCKVNTVDNISAWTAQITESIQSYQRPFRYLGVFPFIESTGTTKVNRLALAWSYCIATIVLALSLQYLVISPTTFDLPKILVIISKILSITVATSQIVSVTFLVIYRHTLNSVFQILRQIDRKLTGLNPKFSFKYPISSITLLMITLVLLIICSPSIESRKEISVFWLTTFFIHIIAYLYTRTILLIKYCFNFINKSLKQEANNLAMLLDCYDLLLNCCDDFNKCIGPSLLTIMTSSFCILTFDFYLLFSTKYNDIYVNLRSIIGILFYINLVMHVIWTSHSTVKEAESFKDTITKFAYEGNSDQIRKAMILLTSDKTVVFSACDLFDMDFKMVCSMAAGITTYIVVLLQMGNDNVATSPAPSADTV</sequence>
<dbReference type="InParanoid" id="T1H7Z5"/>
<dbReference type="AlphaFoldDB" id="T1H7Z5"/>
<dbReference type="EnsemblMetazoa" id="RPRC000130-RA">
    <property type="protein sequence ID" value="RPRC000130-PA"/>
    <property type="gene ID" value="RPRC000130"/>
</dbReference>
<evidence type="ECO:0000313" key="9">
    <source>
        <dbReference type="EnsemblMetazoa" id="RPRC000130-PA"/>
    </source>
</evidence>
<dbReference type="VEuPathDB" id="VectorBase:RPRC000130"/>
<dbReference type="Pfam" id="PF08395">
    <property type="entry name" value="7tm_7"/>
    <property type="match status" value="1"/>
</dbReference>
<evidence type="ECO:0000256" key="3">
    <source>
        <dbReference type="ARBA" id="ARBA00022692"/>
    </source>
</evidence>
<evidence type="ECO:0000256" key="8">
    <source>
        <dbReference type="RuleBase" id="RU363108"/>
    </source>
</evidence>
<dbReference type="GO" id="GO:0030425">
    <property type="term" value="C:dendrite"/>
    <property type="evidence" value="ECO:0007669"/>
    <property type="project" value="TreeGrafter"/>
</dbReference>
<dbReference type="OMA" id="THLANGC"/>
<accession>T1H7Z5</accession>
<dbReference type="EMBL" id="ACPB03003437">
    <property type="status" value="NOT_ANNOTATED_CDS"/>
    <property type="molecule type" value="Genomic_DNA"/>
</dbReference>
<dbReference type="GO" id="GO:0050909">
    <property type="term" value="P:sensory perception of taste"/>
    <property type="evidence" value="ECO:0007669"/>
    <property type="project" value="InterPro"/>
</dbReference>
<protein>
    <recommendedName>
        <fullName evidence="8">Gustatory receptor</fullName>
    </recommendedName>
</protein>
<feature type="transmembrane region" description="Helical" evidence="8">
    <location>
        <begin position="133"/>
        <end position="153"/>
    </location>
</feature>
<keyword evidence="2 8" id="KW-1003">Cell membrane</keyword>
<evidence type="ECO:0000256" key="2">
    <source>
        <dbReference type="ARBA" id="ARBA00022475"/>
    </source>
</evidence>
<evidence type="ECO:0000256" key="6">
    <source>
        <dbReference type="ARBA" id="ARBA00023170"/>
    </source>
</evidence>
<dbReference type="PANTHER" id="PTHR21143:SF133">
    <property type="entry name" value="GUSTATORY AND PHEROMONE RECEPTOR 32A-RELATED"/>
    <property type="match status" value="1"/>
</dbReference>
<evidence type="ECO:0000256" key="7">
    <source>
        <dbReference type="ARBA" id="ARBA00023224"/>
    </source>
</evidence>
<keyword evidence="3 8" id="KW-0812">Transmembrane</keyword>
<dbReference type="GO" id="GO:0005886">
    <property type="term" value="C:plasma membrane"/>
    <property type="evidence" value="ECO:0007669"/>
    <property type="project" value="UniProtKB-SubCell"/>
</dbReference>
<dbReference type="HOGENOM" id="CLU_726301_0_0_1"/>
<evidence type="ECO:0000313" key="10">
    <source>
        <dbReference type="Proteomes" id="UP000015103"/>
    </source>
</evidence>
<keyword evidence="4 8" id="KW-1133">Transmembrane helix</keyword>
<proteinExistence type="inferred from homology"/>
<keyword evidence="6 8" id="KW-0675">Receptor</keyword>
<name>T1H7Z5_RHOPR</name>
<evidence type="ECO:0000256" key="5">
    <source>
        <dbReference type="ARBA" id="ARBA00023136"/>
    </source>
</evidence>
<dbReference type="Proteomes" id="UP000015103">
    <property type="component" value="Unassembled WGS sequence"/>
</dbReference>
<dbReference type="InterPro" id="IPR013604">
    <property type="entry name" value="7TM_chemorcpt"/>
</dbReference>
<comment type="similarity">
    <text evidence="8">Belongs to the insect chemoreceptor superfamily. Gustatory receptor (GR) family.</text>
</comment>
<dbReference type="GO" id="GO:0030424">
    <property type="term" value="C:axon"/>
    <property type="evidence" value="ECO:0007669"/>
    <property type="project" value="TreeGrafter"/>
</dbReference>
<feature type="transmembrane region" description="Helical" evidence="8">
    <location>
        <begin position="165"/>
        <end position="187"/>
    </location>
</feature>
<comment type="function">
    <text evidence="8">Gustatory receptor which mediates acceptance or avoidance behavior, depending on its substrates.</text>
</comment>
<dbReference type="GO" id="GO:0008049">
    <property type="term" value="P:male courtship behavior"/>
    <property type="evidence" value="ECO:0007669"/>
    <property type="project" value="TreeGrafter"/>
</dbReference>